<dbReference type="PANTHER" id="PTHR12461">
    <property type="entry name" value="HYPOXIA-INDUCIBLE FACTOR 1 ALPHA INHIBITOR-RELATED"/>
    <property type="match status" value="1"/>
</dbReference>
<feature type="compositionally biased region" description="Acidic residues" evidence="1">
    <location>
        <begin position="549"/>
        <end position="569"/>
    </location>
</feature>
<dbReference type="Pfam" id="PF00856">
    <property type="entry name" value="SET"/>
    <property type="match status" value="1"/>
</dbReference>
<sequence length="1040" mass="117145">MSRQHAPLFRYERHPDEELGRRLIASADIRKDNLIFVERPVIAMQSTGNVHEGALVCSYCMAFCGIPEQCIRVISDPSCLEEITTKYSSQSRINEEDNGDVNNSVIGDPHALYCCRHNCGHIYCSLECQQDDWKWGGHKELCTGMIPDPDEPTSNQEQLQLGTNTLTGIEDEYVNDGLSPIESVDDATTPIDPLLQFKVHARNTNEIFLLVATWLVRILKHDIPYHDDDNMNTHSYTDFQMNTWWDVKAKEEEILKSKQEDSEEIYEKDNDLGGESLEDILKELCKESHSYLSQTLKTRLPQSQDSPWLTPVGMARLIGSLEQNCLGIRRKHALQRNIMCDSDLRHEFHPELIRCLEGAGMIGDGDDKFDDDSDPCDEDDNDGDIDTNLDVNNTGAYEGADECEGSNYSPDDIAAFLASLTQDLTSGCVFDEWDEIFRPLDGVSHYSITTKMNHSCDPNVILVYKTRGWGRDHPLVAYVVALKDIAEGEELAISYIDSGDPYEERQAALANYGFSCTCSKCKQEKDEKTMVEGENDVKDGASSLAENDLFGDDDDEVDEGDLFGDDDDSDGRTHNATDNPDSNRENKDGDDDVVEQPGGEESLLDVAERLNTILNKSNHAAIPVAYLAPTSNFIIKQASSLLHNIRNVKGFEDDEYNVENLLEQTKDAVRDRDFSSCRKVGSNLELYLYSLLESNGSWTTTMHRASYWCAAITASIGYAHEGSFLVSMKYLDKAIILGQDPSIIGGFFAYVELYASQMAAAPCPIAVDCRVCDYRCPELKKLVTTSTLPKPIQFPVKELISNEKSDGANIMASYHQSQACVIRSLASQWAAVEKWRNMDRLAWEFGHRLVPIEIGSMTTGMEEAVVTFRRFVAKYMSTSTTKDYWNLEDATAAKNNHIAYLAQHPLLDQVPALSKDIDMNPCRVEPTNINIWMGTGGTRTPLHFDSYDNLLVQLVGAKYVRLYEKEASPHLYVRKDKSYGGQGNMSELDCEQEDFERHPLAKDCTYREVLLFPGDCLFIPSRHWHYVRSLSTSVSVNYWF</sequence>
<feature type="region of interest" description="Disordered" evidence="1">
    <location>
        <begin position="531"/>
        <end position="597"/>
    </location>
</feature>
<dbReference type="EMBL" id="HBIX01000641">
    <property type="protein sequence ID" value="CAE0707789.1"/>
    <property type="molecule type" value="Transcribed_RNA"/>
</dbReference>
<name>A0A7S4A9H4_9STRA</name>
<feature type="region of interest" description="Disordered" evidence="1">
    <location>
        <begin position="366"/>
        <end position="390"/>
    </location>
</feature>
<feature type="domain" description="SET" evidence="2">
    <location>
        <begin position="250"/>
        <end position="496"/>
    </location>
</feature>
<dbReference type="SMART" id="SM00558">
    <property type="entry name" value="JmjC"/>
    <property type="match status" value="1"/>
</dbReference>
<dbReference type="PROSITE" id="PS51184">
    <property type="entry name" value="JMJC"/>
    <property type="match status" value="1"/>
</dbReference>
<evidence type="ECO:0008006" key="5">
    <source>
        <dbReference type="Google" id="ProtNLM"/>
    </source>
</evidence>
<dbReference type="Gene3D" id="2.60.120.650">
    <property type="entry name" value="Cupin"/>
    <property type="match status" value="1"/>
</dbReference>
<proteinExistence type="predicted"/>
<feature type="domain" description="JmjC" evidence="3">
    <location>
        <begin position="893"/>
        <end position="1040"/>
    </location>
</feature>
<organism evidence="4">
    <name type="scientific">Pseudo-nitzschia australis</name>
    <dbReference type="NCBI Taxonomy" id="44445"/>
    <lineage>
        <taxon>Eukaryota</taxon>
        <taxon>Sar</taxon>
        <taxon>Stramenopiles</taxon>
        <taxon>Ochrophyta</taxon>
        <taxon>Bacillariophyta</taxon>
        <taxon>Bacillariophyceae</taxon>
        <taxon>Bacillariophycidae</taxon>
        <taxon>Bacillariales</taxon>
        <taxon>Bacillariaceae</taxon>
        <taxon>Pseudo-nitzschia</taxon>
    </lineage>
</organism>
<dbReference type="InterPro" id="IPR041667">
    <property type="entry name" value="Cupin_8"/>
</dbReference>
<dbReference type="Gene3D" id="2.170.270.10">
    <property type="entry name" value="SET domain"/>
    <property type="match status" value="1"/>
</dbReference>
<dbReference type="SUPFAM" id="SSF51197">
    <property type="entry name" value="Clavaminate synthase-like"/>
    <property type="match status" value="1"/>
</dbReference>
<reference evidence="4" key="1">
    <citation type="submission" date="2021-01" db="EMBL/GenBank/DDBJ databases">
        <authorList>
            <person name="Corre E."/>
            <person name="Pelletier E."/>
            <person name="Niang G."/>
            <person name="Scheremetjew M."/>
            <person name="Finn R."/>
            <person name="Kale V."/>
            <person name="Holt S."/>
            <person name="Cochrane G."/>
            <person name="Meng A."/>
            <person name="Brown T."/>
            <person name="Cohen L."/>
        </authorList>
    </citation>
    <scope>NUCLEOTIDE SEQUENCE</scope>
    <source>
        <strain evidence="4">10249 10 AB</strain>
    </source>
</reference>
<evidence type="ECO:0000259" key="3">
    <source>
        <dbReference type="PROSITE" id="PS51184"/>
    </source>
</evidence>
<feature type="compositionally biased region" description="Acidic residues" evidence="1">
    <location>
        <begin position="367"/>
        <end position="387"/>
    </location>
</feature>
<protein>
    <recommendedName>
        <fullName evidence="5">JmjC domain-containing protein</fullName>
    </recommendedName>
</protein>
<evidence type="ECO:0000256" key="1">
    <source>
        <dbReference type="SAM" id="MobiDB-lite"/>
    </source>
</evidence>
<feature type="compositionally biased region" description="Basic and acidic residues" evidence="1">
    <location>
        <begin position="570"/>
        <end position="587"/>
    </location>
</feature>
<gene>
    <name evidence="4" type="ORF">PAUS00366_LOCUS509</name>
</gene>
<accession>A0A7S4A9H4</accession>
<dbReference type="AlphaFoldDB" id="A0A7S4A9H4"/>
<evidence type="ECO:0000313" key="4">
    <source>
        <dbReference type="EMBL" id="CAE0707789.1"/>
    </source>
</evidence>
<dbReference type="Pfam" id="PF13621">
    <property type="entry name" value="Cupin_8"/>
    <property type="match status" value="1"/>
</dbReference>
<dbReference type="PANTHER" id="PTHR12461:SF105">
    <property type="entry name" value="HYPOXIA-INDUCIBLE FACTOR 1-ALPHA INHIBITOR"/>
    <property type="match status" value="1"/>
</dbReference>
<dbReference type="CDD" id="cd20071">
    <property type="entry name" value="SET_SMYD"/>
    <property type="match status" value="1"/>
</dbReference>
<dbReference type="InterPro" id="IPR001214">
    <property type="entry name" value="SET_dom"/>
</dbReference>
<dbReference type="PROSITE" id="PS50280">
    <property type="entry name" value="SET"/>
    <property type="match status" value="1"/>
</dbReference>
<evidence type="ECO:0000259" key="2">
    <source>
        <dbReference type="PROSITE" id="PS50280"/>
    </source>
</evidence>
<dbReference type="SUPFAM" id="SSF82199">
    <property type="entry name" value="SET domain"/>
    <property type="match status" value="1"/>
</dbReference>
<dbReference type="InterPro" id="IPR003347">
    <property type="entry name" value="JmjC_dom"/>
</dbReference>
<dbReference type="InterPro" id="IPR046341">
    <property type="entry name" value="SET_dom_sf"/>
</dbReference>